<sequence>MILSERHALIIDYLRLAERVEVAELARAVGTSEVTIRRDLEQLAEQGVLRRVRGGAVSLLARRQEPPFVFRELDNAEAKRRIGAAVAGLVRDGEAVVIDGGTTGLEVARALAGRRVTVMPLSLQAAHALAVAGPTRIIQAGGEVRPGELSVSGPLAEAGLRALRFDTAVLTCCGVSVEHGVTAYDPADASVKSVAISLAARTILAADGAKFARTAMAVVAPLERVDVLVTDAAAPPQTLDAVAAMGIEVHRA</sequence>
<keyword evidence="3" id="KW-0804">Transcription</keyword>
<evidence type="ECO:0000256" key="1">
    <source>
        <dbReference type="ARBA" id="ARBA00023015"/>
    </source>
</evidence>
<dbReference type="InterPro" id="IPR036388">
    <property type="entry name" value="WH-like_DNA-bd_sf"/>
</dbReference>
<dbReference type="PANTHER" id="PTHR30363">
    <property type="entry name" value="HTH-TYPE TRANSCRIPTIONAL REGULATOR SRLR-RELATED"/>
    <property type="match status" value="1"/>
</dbReference>
<dbReference type="InterPro" id="IPR050313">
    <property type="entry name" value="Carb_Metab_HTH_regulators"/>
</dbReference>
<dbReference type="Proteomes" id="UP001501231">
    <property type="component" value="Unassembled WGS sequence"/>
</dbReference>
<dbReference type="SMART" id="SM01134">
    <property type="entry name" value="DeoRC"/>
    <property type="match status" value="1"/>
</dbReference>
<dbReference type="GO" id="GO:0003677">
    <property type="term" value="F:DNA binding"/>
    <property type="evidence" value="ECO:0007669"/>
    <property type="project" value="UniProtKB-KW"/>
</dbReference>
<evidence type="ECO:0000313" key="5">
    <source>
        <dbReference type="EMBL" id="GAA2438012.1"/>
    </source>
</evidence>
<dbReference type="Pfam" id="PF00455">
    <property type="entry name" value="DeoRC"/>
    <property type="match status" value="1"/>
</dbReference>
<keyword evidence="1" id="KW-0805">Transcription regulation</keyword>
<dbReference type="PROSITE" id="PS51000">
    <property type="entry name" value="HTH_DEOR_2"/>
    <property type="match status" value="1"/>
</dbReference>
<dbReference type="InterPro" id="IPR014036">
    <property type="entry name" value="DeoR-like_C"/>
</dbReference>
<reference evidence="5 6" key="1">
    <citation type="journal article" date="2019" name="Int. J. Syst. Evol. Microbiol.">
        <title>The Global Catalogue of Microorganisms (GCM) 10K type strain sequencing project: providing services to taxonomists for standard genome sequencing and annotation.</title>
        <authorList>
            <consortium name="The Broad Institute Genomics Platform"/>
            <consortium name="The Broad Institute Genome Sequencing Center for Infectious Disease"/>
            <person name="Wu L."/>
            <person name="Ma J."/>
        </authorList>
    </citation>
    <scope>NUCLEOTIDE SEQUENCE [LARGE SCALE GENOMIC DNA]</scope>
    <source>
        <strain evidence="5 6">JCM 3325</strain>
    </source>
</reference>
<dbReference type="PRINTS" id="PR00037">
    <property type="entry name" value="HTHLACR"/>
</dbReference>
<dbReference type="SUPFAM" id="SSF100950">
    <property type="entry name" value="NagB/RpiA/CoA transferase-like"/>
    <property type="match status" value="1"/>
</dbReference>
<proteinExistence type="predicted"/>
<dbReference type="InterPro" id="IPR018356">
    <property type="entry name" value="Tscrpt_reg_HTH_DeoR_CS"/>
</dbReference>
<evidence type="ECO:0000256" key="2">
    <source>
        <dbReference type="ARBA" id="ARBA00023125"/>
    </source>
</evidence>
<name>A0ABN3JR70_9ACTN</name>
<dbReference type="SMART" id="SM00420">
    <property type="entry name" value="HTH_DEOR"/>
    <property type="match status" value="1"/>
</dbReference>
<accession>A0ABN3JR70</accession>
<feature type="domain" description="HTH deoR-type" evidence="4">
    <location>
        <begin position="3"/>
        <end position="58"/>
    </location>
</feature>
<dbReference type="EMBL" id="BAAARW010000022">
    <property type="protein sequence ID" value="GAA2438012.1"/>
    <property type="molecule type" value="Genomic_DNA"/>
</dbReference>
<dbReference type="InterPro" id="IPR036390">
    <property type="entry name" value="WH_DNA-bd_sf"/>
</dbReference>
<protein>
    <submittedName>
        <fullName evidence="5">DeoR/GlpR family DNA-binding transcription regulator</fullName>
    </submittedName>
</protein>
<dbReference type="Gene3D" id="1.10.10.10">
    <property type="entry name" value="Winged helix-like DNA-binding domain superfamily/Winged helix DNA-binding domain"/>
    <property type="match status" value="1"/>
</dbReference>
<evidence type="ECO:0000313" key="6">
    <source>
        <dbReference type="Proteomes" id="UP001501231"/>
    </source>
</evidence>
<dbReference type="PANTHER" id="PTHR30363:SF44">
    <property type="entry name" value="AGA OPERON TRANSCRIPTIONAL REPRESSOR-RELATED"/>
    <property type="match status" value="1"/>
</dbReference>
<organism evidence="5 6">
    <name type="scientific">Actinomadura vinacea</name>
    <dbReference type="NCBI Taxonomy" id="115336"/>
    <lineage>
        <taxon>Bacteria</taxon>
        <taxon>Bacillati</taxon>
        <taxon>Actinomycetota</taxon>
        <taxon>Actinomycetes</taxon>
        <taxon>Streptosporangiales</taxon>
        <taxon>Thermomonosporaceae</taxon>
        <taxon>Actinomadura</taxon>
    </lineage>
</organism>
<dbReference type="InterPro" id="IPR001034">
    <property type="entry name" value="DeoR_HTH"/>
</dbReference>
<evidence type="ECO:0000256" key="3">
    <source>
        <dbReference type="ARBA" id="ARBA00023163"/>
    </source>
</evidence>
<keyword evidence="6" id="KW-1185">Reference proteome</keyword>
<gene>
    <name evidence="5" type="ORF">GCM10010191_61390</name>
</gene>
<dbReference type="InterPro" id="IPR037171">
    <property type="entry name" value="NagB/RpiA_transferase-like"/>
</dbReference>
<dbReference type="PROSITE" id="PS00894">
    <property type="entry name" value="HTH_DEOR_1"/>
    <property type="match status" value="1"/>
</dbReference>
<keyword evidence="2 5" id="KW-0238">DNA-binding</keyword>
<evidence type="ECO:0000259" key="4">
    <source>
        <dbReference type="PROSITE" id="PS51000"/>
    </source>
</evidence>
<comment type="caution">
    <text evidence="5">The sequence shown here is derived from an EMBL/GenBank/DDBJ whole genome shotgun (WGS) entry which is preliminary data.</text>
</comment>
<dbReference type="SUPFAM" id="SSF46785">
    <property type="entry name" value="Winged helix' DNA-binding domain"/>
    <property type="match status" value="1"/>
</dbReference>
<dbReference type="Pfam" id="PF08220">
    <property type="entry name" value="HTH_DeoR"/>
    <property type="match status" value="1"/>
</dbReference>